<reference evidence="1" key="1">
    <citation type="submission" date="2024-06" db="EMBL/GenBank/DDBJ databases">
        <authorList>
            <person name="Li S."/>
        </authorList>
    </citation>
    <scope>NUCLEOTIDE SEQUENCE</scope>
    <source>
        <strain evidence="1">SR10</strain>
    </source>
</reference>
<dbReference type="EMBL" id="CP159925">
    <property type="protein sequence ID" value="XCO74580.1"/>
    <property type="molecule type" value="Genomic_DNA"/>
</dbReference>
<gene>
    <name evidence="1" type="ORF">ABU614_19725</name>
</gene>
<sequence length="135" mass="13805">MTDTPAPPPTAELQAHIQRVTEAAAHAIASLDRVSGDAAGQVAQSAAAYFDSVSKLALASHTVLLKRMSEEMVQQHTARAAEDALGLLASDVLAGAAAAVAAAAGAIEAESASFAIDHIDQSIARYTSLLHRHGP</sequence>
<evidence type="ECO:0000313" key="1">
    <source>
        <dbReference type="EMBL" id="XCO74580.1"/>
    </source>
</evidence>
<proteinExistence type="predicted"/>
<name>A0AAU8MTQ4_9GAMM</name>
<dbReference type="RefSeq" id="WP_363797416.1">
    <property type="nucleotide sequence ID" value="NZ_CP159925.1"/>
</dbReference>
<protein>
    <submittedName>
        <fullName evidence="1">Uncharacterized protein</fullName>
    </submittedName>
</protein>
<organism evidence="1">
    <name type="scientific">Lysobacter firmicutimachus</name>
    <dbReference type="NCBI Taxonomy" id="1792846"/>
    <lineage>
        <taxon>Bacteria</taxon>
        <taxon>Pseudomonadati</taxon>
        <taxon>Pseudomonadota</taxon>
        <taxon>Gammaproteobacteria</taxon>
        <taxon>Lysobacterales</taxon>
        <taxon>Lysobacteraceae</taxon>
        <taxon>Lysobacter</taxon>
    </lineage>
</organism>
<accession>A0AAU8MTQ4</accession>
<dbReference type="AlphaFoldDB" id="A0AAU8MTQ4"/>